<proteinExistence type="predicted"/>
<dbReference type="InterPro" id="IPR027417">
    <property type="entry name" value="P-loop_NTPase"/>
</dbReference>
<dbReference type="GO" id="GO:0032543">
    <property type="term" value="P:mitochondrial translation"/>
    <property type="evidence" value="ECO:0007669"/>
    <property type="project" value="TreeGrafter"/>
</dbReference>
<dbReference type="PANTHER" id="PTHR45782:SF4">
    <property type="entry name" value="MITOCHONDRIAL RIBOSOME-ASSOCIATED GTPASE 1"/>
    <property type="match status" value="1"/>
</dbReference>
<feature type="domain" description="G" evidence="3">
    <location>
        <begin position="148"/>
        <end position="218"/>
    </location>
</feature>
<organism evidence="4">
    <name type="scientific">Spongospora subterranea</name>
    <dbReference type="NCBI Taxonomy" id="70186"/>
    <lineage>
        <taxon>Eukaryota</taxon>
        <taxon>Sar</taxon>
        <taxon>Rhizaria</taxon>
        <taxon>Endomyxa</taxon>
        <taxon>Phytomyxea</taxon>
        <taxon>Plasmodiophorida</taxon>
        <taxon>Plasmodiophoridae</taxon>
        <taxon>Spongospora</taxon>
    </lineage>
</organism>
<dbReference type="InterPro" id="IPR023179">
    <property type="entry name" value="GTP-bd_ortho_bundle_sf"/>
</dbReference>
<keyword evidence="2" id="KW-0342">GTP-binding</keyword>
<accession>A0A0H5RB24</accession>
<dbReference type="Pfam" id="PF01926">
    <property type="entry name" value="MMR_HSR1"/>
    <property type="match status" value="1"/>
</dbReference>
<name>A0A0H5RB24_9EUKA</name>
<protein>
    <recommendedName>
        <fullName evidence="3">G domain-containing protein</fullName>
    </recommendedName>
</protein>
<dbReference type="SUPFAM" id="SSF52540">
    <property type="entry name" value="P-loop containing nucleoside triphosphate hydrolases"/>
    <property type="match status" value="1"/>
</dbReference>
<sequence>MTTIRTSWNQSVHALGRPHWFEPGMNECIKQMKEAAHKGTRAMFEVRDARIPCLSHPSIEALTCPPYSYRRMICYTHCDLLHDRDLPRITDYAKSISSGVSPLLLKLADHKHGPEPRTSVIRSSMISFLFHAYDGKYDPLYPLRSFAVGFPNVGKSTFLYVSTQAQTRIMRKKQDYHLPKVANIPGYTTVLKPHWLSIKDPPARIMDTPGINLPRGSFVKDRESFYKLSLIGCLQEKFYIQEVEDVLDYLLFKLNRSGHLDYVQYLNISDATDDVEQLIQTLLDDGATQTDRTTLALRIINQWRRGEFGRMCLDQIPNSQSSQL</sequence>
<dbReference type="GO" id="GO:0005525">
    <property type="term" value="F:GTP binding"/>
    <property type="evidence" value="ECO:0007669"/>
    <property type="project" value="UniProtKB-KW"/>
</dbReference>
<dbReference type="PANTHER" id="PTHR45782">
    <property type="entry name" value="MITOCHONDRIAL RIBOSOME-ASSOCIATED GTPASE 1"/>
    <property type="match status" value="1"/>
</dbReference>
<evidence type="ECO:0000256" key="1">
    <source>
        <dbReference type="ARBA" id="ARBA00022741"/>
    </source>
</evidence>
<dbReference type="GO" id="GO:0003924">
    <property type="term" value="F:GTPase activity"/>
    <property type="evidence" value="ECO:0007669"/>
    <property type="project" value="TreeGrafter"/>
</dbReference>
<dbReference type="Gene3D" id="1.10.1580.10">
    <property type="match status" value="1"/>
</dbReference>
<dbReference type="AlphaFoldDB" id="A0A0H5RB24"/>
<reference evidence="4" key="1">
    <citation type="submission" date="2015-04" db="EMBL/GenBank/DDBJ databases">
        <title>The genome sequence of the plant pathogenic Rhizarian Plasmodiophora brassicae reveals insights in its biotrophic life cycle and the origin of chitin synthesis.</title>
        <authorList>
            <person name="Schwelm A."/>
            <person name="Fogelqvist J."/>
            <person name="Knaust A."/>
            <person name="Julke S."/>
            <person name="Lilja T."/>
            <person name="Dhandapani V."/>
            <person name="Bonilla-Rosso G."/>
            <person name="Karlsson M."/>
            <person name="Shevchenko A."/>
            <person name="Choi S.R."/>
            <person name="Kim H.G."/>
            <person name="Park J.Y."/>
            <person name="Lim Y.P."/>
            <person name="Ludwig-Muller J."/>
            <person name="Dixelius C."/>
        </authorList>
    </citation>
    <scope>NUCLEOTIDE SEQUENCE</scope>
    <source>
        <tissue evidence="4">Potato root galls</tissue>
    </source>
</reference>
<dbReference type="GO" id="GO:0005739">
    <property type="term" value="C:mitochondrion"/>
    <property type="evidence" value="ECO:0007669"/>
    <property type="project" value="TreeGrafter"/>
</dbReference>
<keyword evidence="1" id="KW-0547">Nucleotide-binding</keyword>
<dbReference type="Gene3D" id="3.40.50.300">
    <property type="entry name" value="P-loop containing nucleotide triphosphate hydrolases"/>
    <property type="match status" value="1"/>
</dbReference>
<dbReference type="InterPro" id="IPR006073">
    <property type="entry name" value="GTP-bd"/>
</dbReference>
<evidence type="ECO:0000259" key="3">
    <source>
        <dbReference type="Pfam" id="PF01926"/>
    </source>
</evidence>
<evidence type="ECO:0000256" key="2">
    <source>
        <dbReference type="ARBA" id="ARBA00023134"/>
    </source>
</evidence>
<evidence type="ECO:0000313" key="4">
    <source>
        <dbReference type="EMBL" id="CRZ10812.1"/>
    </source>
</evidence>
<dbReference type="EMBL" id="HACM01010370">
    <property type="protein sequence ID" value="CRZ10812.1"/>
    <property type="molecule type" value="Transcribed_RNA"/>
</dbReference>